<keyword evidence="7" id="KW-1185">Reference proteome</keyword>
<protein>
    <submittedName>
        <fullName evidence="6">Transcriptional regulator, TetR family</fullName>
    </submittedName>
</protein>
<sequence>MLRAAKEVFAEAGIDAPVRDIASRAGVGIGTVYRHFPERADLIAAVFWQEIEVCADAAELLAAAHPPFLALTLWMREFIDLASTKRGLAKALHSGDPAYDGLPSRREQRLQPAFRKLFAAAVASGDIRARIEADDFLDAAATLCMSVNGQRSGQAHQLVTLLIEGLRVAGERSQTVA</sequence>
<evidence type="ECO:0000313" key="6">
    <source>
        <dbReference type="EMBL" id="RXH56197.1"/>
    </source>
</evidence>
<dbReference type="Proteomes" id="UP000289437">
    <property type="component" value="Unassembled WGS sequence"/>
</dbReference>
<dbReference type="GO" id="GO:0003700">
    <property type="term" value="F:DNA-binding transcription factor activity"/>
    <property type="evidence" value="ECO:0007669"/>
    <property type="project" value="TreeGrafter"/>
</dbReference>
<evidence type="ECO:0000256" key="1">
    <source>
        <dbReference type="ARBA" id="ARBA00023015"/>
    </source>
</evidence>
<dbReference type="EMBL" id="RDSM01000002">
    <property type="protein sequence ID" value="RXH56197.1"/>
    <property type="molecule type" value="Genomic_DNA"/>
</dbReference>
<reference evidence="6 7" key="1">
    <citation type="submission" date="2018-11" db="EMBL/GenBank/DDBJ databases">
        <authorList>
            <person name="Mardanov A.V."/>
            <person name="Ravin N.V."/>
            <person name="Dedysh S.N."/>
        </authorList>
    </citation>
    <scope>NUCLEOTIDE SEQUENCE [LARGE SCALE GENOMIC DNA]</scope>
    <source>
        <strain evidence="6 7">AF10</strain>
    </source>
</reference>
<reference evidence="7" key="2">
    <citation type="submission" date="2019-02" db="EMBL/GenBank/DDBJ databases">
        <title>Granulicella sibirica sp. nov., a psychrotolerant acidobacterium isolated from an organic soil layer in forested tundra, West Siberia.</title>
        <authorList>
            <person name="Oshkin I.Y."/>
            <person name="Kulichevskaya I.S."/>
            <person name="Rijpstra W.I.C."/>
            <person name="Sinninghe Damste J.S."/>
            <person name="Rakitin A.L."/>
            <person name="Ravin N.V."/>
            <person name="Dedysh S.N."/>
        </authorList>
    </citation>
    <scope>NUCLEOTIDE SEQUENCE [LARGE SCALE GENOMIC DNA]</scope>
    <source>
        <strain evidence="7">AF10</strain>
    </source>
</reference>
<dbReference type="PANTHER" id="PTHR30055:SF234">
    <property type="entry name" value="HTH-TYPE TRANSCRIPTIONAL REGULATOR BETI"/>
    <property type="match status" value="1"/>
</dbReference>
<evidence type="ECO:0000256" key="4">
    <source>
        <dbReference type="PROSITE-ProRule" id="PRU00335"/>
    </source>
</evidence>
<dbReference type="InterPro" id="IPR036271">
    <property type="entry name" value="Tet_transcr_reg_TetR-rel_C_sf"/>
</dbReference>
<gene>
    <name evidence="6" type="ORF">GRAN_3054</name>
</gene>
<accession>A0A4Q0SZA2</accession>
<dbReference type="PROSITE" id="PS50977">
    <property type="entry name" value="HTH_TETR_2"/>
    <property type="match status" value="1"/>
</dbReference>
<dbReference type="GO" id="GO:0000976">
    <property type="term" value="F:transcription cis-regulatory region binding"/>
    <property type="evidence" value="ECO:0007669"/>
    <property type="project" value="TreeGrafter"/>
</dbReference>
<dbReference type="SUPFAM" id="SSF46689">
    <property type="entry name" value="Homeodomain-like"/>
    <property type="match status" value="1"/>
</dbReference>
<organism evidence="6 7">
    <name type="scientific">Granulicella sibirica</name>
    <dbReference type="NCBI Taxonomy" id="2479048"/>
    <lineage>
        <taxon>Bacteria</taxon>
        <taxon>Pseudomonadati</taxon>
        <taxon>Acidobacteriota</taxon>
        <taxon>Terriglobia</taxon>
        <taxon>Terriglobales</taxon>
        <taxon>Acidobacteriaceae</taxon>
        <taxon>Granulicella</taxon>
    </lineage>
</organism>
<dbReference type="Gene3D" id="1.10.357.10">
    <property type="entry name" value="Tetracycline Repressor, domain 2"/>
    <property type="match status" value="1"/>
</dbReference>
<dbReference type="Pfam" id="PF00440">
    <property type="entry name" value="TetR_N"/>
    <property type="match status" value="1"/>
</dbReference>
<dbReference type="InterPro" id="IPR050109">
    <property type="entry name" value="HTH-type_TetR-like_transc_reg"/>
</dbReference>
<dbReference type="PRINTS" id="PR00455">
    <property type="entry name" value="HTHTETR"/>
</dbReference>
<dbReference type="InterPro" id="IPR009057">
    <property type="entry name" value="Homeodomain-like_sf"/>
</dbReference>
<dbReference type="AlphaFoldDB" id="A0A4Q0SZA2"/>
<dbReference type="PANTHER" id="PTHR30055">
    <property type="entry name" value="HTH-TYPE TRANSCRIPTIONAL REGULATOR RUTR"/>
    <property type="match status" value="1"/>
</dbReference>
<keyword evidence="3" id="KW-0804">Transcription</keyword>
<proteinExistence type="predicted"/>
<evidence type="ECO:0000256" key="3">
    <source>
        <dbReference type="ARBA" id="ARBA00023163"/>
    </source>
</evidence>
<keyword evidence="2 4" id="KW-0238">DNA-binding</keyword>
<evidence type="ECO:0000259" key="5">
    <source>
        <dbReference type="PROSITE" id="PS50977"/>
    </source>
</evidence>
<comment type="caution">
    <text evidence="6">The sequence shown here is derived from an EMBL/GenBank/DDBJ whole genome shotgun (WGS) entry which is preliminary data.</text>
</comment>
<dbReference type="SUPFAM" id="SSF48498">
    <property type="entry name" value="Tetracyclin repressor-like, C-terminal domain"/>
    <property type="match status" value="1"/>
</dbReference>
<feature type="DNA-binding region" description="H-T-H motif" evidence="4">
    <location>
        <begin position="17"/>
        <end position="36"/>
    </location>
</feature>
<feature type="domain" description="HTH tetR-type" evidence="5">
    <location>
        <begin position="1"/>
        <end position="54"/>
    </location>
</feature>
<evidence type="ECO:0000256" key="2">
    <source>
        <dbReference type="ARBA" id="ARBA00023125"/>
    </source>
</evidence>
<dbReference type="InterPro" id="IPR049445">
    <property type="entry name" value="TetR_SbtR-like_C"/>
</dbReference>
<dbReference type="InterPro" id="IPR001647">
    <property type="entry name" value="HTH_TetR"/>
</dbReference>
<name>A0A4Q0SZA2_9BACT</name>
<dbReference type="Pfam" id="PF21597">
    <property type="entry name" value="TetR_C_43"/>
    <property type="match status" value="1"/>
</dbReference>
<keyword evidence="1" id="KW-0805">Transcription regulation</keyword>
<evidence type="ECO:0000313" key="7">
    <source>
        <dbReference type="Proteomes" id="UP000289437"/>
    </source>
</evidence>